<keyword evidence="2" id="KW-0378">Hydrolase</keyword>
<dbReference type="AlphaFoldDB" id="A0A845M6C5"/>
<dbReference type="EMBL" id="WTUX01000019">
    <property type="protein sequence ID" value="MZR14792.1"/>
    <property type="molecule type" value="Genomic_DNA"/>
</dbReference>
<accession>A0A845M6C5</accession>
<comment type="caution">
    <text evidence="2">The sequence shown here is derived from an EMBL/GenBank/DDBJ whole genome shotgun (WGS) entry which is preliminary data.</text>
</comment>
<dbReference type="PANTHER" id="PTHR43798">
    <property type="entry name" value="MONOACYLGLYCEROL LIPASE"/>
    <property type="match status" value="1"/>
</dbReference>
<dbReference type="Pfam" id="PF12697">
    <property type="entry name" value="Abhydrolase_6"/>
    <property type="match status" value="1"/>
</dbReference>
<dbReference type="InterPro" id="IPR050266">
    <property type="entry name" value="AB_hydrolase_sf"/>
</dbReference>
<dbReference type="PRINTS" id="PR00111">
    <property type="entry name" value="ABHYDROLASE"/>
</dbReference>
<dbReference type="GO" id="GO:0016787">
    <property type="term" value="F:hydrolase activity"/>
    <property type="evidence" value="ECO:0007669"/>
    <property type="project" value="UniProtKB-KW"/>
</dbReference>
<dbReference type="SUPFAM" id="SSF53474">
    <property type="entry name" value="alpha/beta-Hydrolases"/>
    <property type="match status" value="1"/>
</dbReference>
<protein>
    <submittedName>
        <fullName evidence="2">Alpha/beta fold hydrolase</fullName>
    </submittedName>
</protein>
<evidence type="ECO:0000313" key="3">
    <source>
        <dbReference type="Proteomes" id="UP000467322"/>
    </source>
</evidence>
<dbReference type="GO" id="GO:0016020">
    <property type="term" value="C:membrane"/>
    <property type="evidence" value="ECO:0007669"/>
    <property type="project" value="TreeGrafter"/>
</dbReference>
<dbReference type="RefSeq" id="WP_161352898.1">
    <property type="nucleotide sequence ID" value="NZ_WTUX01000019.1"/>
</dbReference>
<evidence type="ECO:0000259" key="1">
    <source>
        <dbReference type="Pfam" id="PF12697"/>
    </source>
</evidence>
<organism evidence="2 3">
    <name type="scientific">Maritimibacter harenae</name>
    <dbReference type="NCBI Taxonomy" id="2606218"/>
    <lineage>
        <taxon>Bacteria</taxon>
        <taxon>Pseudomonadati</taxon>
        <taxon>Pseudomonadota</taxon>
        <taxon>Alphaproteobacteria</taxon>
        <taxon>Rhodobacterales</taxon>
        <taxon>Roseobacteraceae</taxon>
        <taxon>Maritimibacter</taxon>
    </lineage>
</organism>
<dbReference type="InterPro" id="IPR000073">
    <property type="entry name" value="AB_hydrolase_1"/>
</dbReference>
<evidence type="ECO:0000313" key="2">
    <source>
        <dbReference type="EMBL" id="MZR14792.1"/>
    </source>
</evidence>
<feature type="domain" description="AB hydrolase-1" evidence="1">
    <location>
        <begin position="24"/>
        <end position="261"/>
    </location>
</feature>
<dbReference type="Proteomes" id="UP000467322">
    <property type="component" value="Unassembled WGS sequence"/>
</dbReference>
<dbReference type="InterPro" id="IPR029058">
    <property type="entry name" value="AB_hydrolase_fold"/>
</dbReference>
<reference evidence="2 3" key="1">
    <citation type="submission" date="2019-12" db="EMBL/GenBank/DDBJ databases">
        <title>Maritimibacter sp. nov. sp. isolated from sea sand.</title>
        <authorList>
            <person name="Kim J."/>
            <person name="Jeong S.E."/>
            <person name="Jung H.S."/>
            <person name="Jeon C.O."/>
        </authorList>
    </citation>
    <scope>NUCLEOTIDE SEQUENCE [LARGE SCALE GENOMIC DNA]</scope>
    <source>
        <strain evidence="2 3">DP07</strain>
    </source>
</reference>
<proteinExistence type="predicted"/>
<name>A0A845M6C5_9RHOB</name>
<dbReference type="Gene3D" id="3.40.50.1820">
    <property type="entry name" value="alpha/beta hydrolase"/>
    <property type="match status" value="1"/>
</dbReference>
<keyword evidence="3" id="KW-1185">Reference proteome</keyword>
<gene>
    <name evidence="2" type="ORF">GQE99_17360</name>
</gene>
<sequence length="270" mass="28372">MSDWTTHTTGGIEYLERPGTGETIVLLHGIGSQAMSFTPLLAHLPRTARVIAWNAPGYGGSEPLEDDWPEARDYAVKLRDLVDALELKAVTLVGHSLGALMAASFAARNTNRVARLVLASPALGHGMMRGAGLSSAAQARIDDLERLGAEDFADARSAKLVHDPEAHPEAVAIVRDAMSKVRLPGYAQAARMLAAGRLLDDAERLAVPTDVIVGAGDVVTPPEGARRAHAAIPARARGTLTIVPDAGHALYQQAPAAFAAALEQEPAPVK</sequence>
<dbReference type="PANTHER" id="PTHR43798:SF33">
    <property type="entry name" value="HYDROLASE, PUTATIVE (AFU_ORTHOLOGUE AFUA_2G14860)-RELATED"/>
    <property type="match status" value="1"/>
</dbReference>